<protein>
    <submittedName>
        <fullName evidence="3">Uncharacterized protein</fullName>
    </submittedName>
</protein>
<evidence type="ECO:0000313" key="2">
    <source>
        <dbReference type="Proteomes" id="UP000887578"/>
    </source>
</evidence>
<feature type="coiled-coil region" evidence="1">
    <location>
        <begin position="72"/>
        <end position="182"/>
    </location>
</feature>
<keyword evidence="1" id="KW-0175">Coiled coil</keyword>
<dbReference type="AlphaFoldDB" id="A0A914QLT9"/>
<accession>A0A914QLT9</accession>
<reference evidence="3" key="1">
    <citation type="submission" date="2022-11" db="UniProtKB">
        <authorList>
            <consortium name="WormBaseParasite"/>
        </authorList>
    </citation>
    <scope>IDENTIFICATION</scope>
</reference>
<proteinExistence type="predicted"/>
<keyword evidence="2" id="KW-1185">Reference proteome</keyword>
<organism evidence="2 3">
    <name type="scientific">Panagrolaimus davidi</name>
    <dbReference type="NCBI Taxonomy" id="227884"/>
    <lineage>
        <taxon>Eukaryota</taxon>
        <taxon>Metazoa</taxon>
        <taxon>Ecdysozoa</taxon>
        <taxon>Nematoda</taxon>
        <taxon>Chromadorea</taxon>
        <taxon>Rhabditida</taxon>
        <taxon>Tylenchina</taxon>
        <taxon>Panagrolaimomorpha</taxon>
        <taxon>Panagrolaimoidea</taxon>
        <taxon>Panagrolaimidae</taxon>
        <taxon>Panagrolaimus</taxon>
    </lineage>
</organism>
<sequence>MFIDPIYFLALQRDKDRQLRAATGKCVRLEEENKSLKKELADAKSRDLILEATAEASVLVLDDTMHDEDDDISSLKARLVSALARNIKLQNELKSAQEDLFNNTERYTRDTDQYQLDQAEIGRLKCIIEQLHKQQREAEEQSSLLAADKTIPHEKIALEQQIRDAEENLLELQNLIARDDDMDFDLDIALREDFQRQKDGANAKIESKLPQILL</sequence>
<dbReference type="Proteomes" id="UP000887578">
    <property type="component" value="Unplaced"/>
</dbReference>
<dbReference type="WBParaSite" id="PDA_v2.g4555.t1">
    <property type="protein sequence ID" value="PDA_v2.g4555.t1"/>
    <property type="gene ID" value="PDA_v2.g4555"/>
</dbReference>
<evidence type="ECO:0000256" key="1">
    <source>
        <dbReference type="SAM" id="Coils"/>
    </source>
</evidence>
<feature type="coiled-coil region" evidence="1">
    <location>
        <begin position="19"/>
        <end position="46"/>
    </location>
</feature>
<name>A0A914QLT9_9BILA</name>
<evidence type="ECO:0000313" key="3">
    <source>
        <dbReference type="WBParaSite" id="PDA_v2.g4555.t1"/>
    </source>
</evidence>